<dbReference type="RefSeq" id="WP_088192411.1">
    <property type="nucleotide sequence ID" value="NZ_JAOCDG010000003.1"/>
</dbReference>
<proteinExistence type="inferred from homology"/>
<dbReference type="Gene3D" id="3.40.50.300">
    <property type="entry name" value="P-loop containing nucleotide triphosphate hydrolases"/>
    <property type="match status" value="1"/>
</dbReference>
<organism evidence="3 4">
    <name type="scientific">Stutzerimonas stutzeri</name>
    <name type="common">Pseudomonas stutzeri</name>
    <dbReference type="NCBI Taxonomy" id="316"/>
    <lineage>
        <taxon>Bacteria</taxon>
        <taxon>Pseudomonadati</taxon>
        <taxon>Pseudomonadota</taxon>
        <taxon>Gammaproteobacteria</taxon>
        <taxon>Pseudomonadales</taxon>
        <taxon>Pseudomonadaceae</taxon>
        <taxon>Stutzerimonas</taxon>
    </lineage>
</organism>
<feature type="domain" description="Bacterial type II secretion system protein E" evidence="2">
    <location>
        <begin position="282"/>
        <end position="296"/>
    </location>
</feature>
<gene>
    <name evidence="3" type="ORF">N5D09_02640</name>
</gene>
<dbReference type="SUPFAM" id="SSF52540">
    <property type="entry name" value="P-loop containing nucleoside triphosphate hydrolases"/>
    <property type="match status" value="1"/>
</dbReference>
<dbReference type="PANTHER" id="PTHR30486:SF6">
    <property type="entry name" value="TYPE IV PILUS RETRACTATION ATPASE PILT"/>
    <property type="match status" value="1"/>
</dbReference>
<evidence type="ECO:0000313" key="4">
    <source>
        <dbReference type="Proteomes" id="UP001161139"/>
    </source>
</evidence>
<reference evidence="3" key="1">
    <citation type="submission" date="2022-09" db="EMBL/GenBank/DDBJ databases">
        <title>Intensive care unit water sources are persistently colonized with multi-drug resistant bacteria and are the site of extensive horizontal gene transfer of antibiotic resistance genes.</title>
        <authorList>
            <person name="Diorio-Toth L."/>
        </authorList>
    </citation>
    <scope>NUCLEOTIDE SEQUENCE</scope>
    <source>
        <strain evidence="3">GD03864</strain>
    </source>
</reference>
<dbReference type="InterPro" id="IPR050921">
    <property type="entry name" value="T4SS_GSP_E_ATPase"/>
</dbReference>
<protein>
    <submittedName>
        <fullName evidence="3">ATPase, T2SS/T4P/T4SS family</fullName>
    </submittedName>
</protein>
<sequence length="436" mass="49719">MNETTEPGLNFDERERRRFFEELADRDPTAVEGLSHLIDDDMQRQQDRMRRAPDMFAPPAGVKEYLPPESYRVKDQLDELLTYAASVEVNDIKFGDSEPITVRVHGQIFRLTHRTLTNDELRNLMTALYDSSSIVTSVLGGERMDFAYTCRKGGRMGSRWRVCVNLRGTYDGIGFRVVCRQITILPPTIQQVYMPPDIVNAVMKLDRGIMLVTGPTGSGKSTTLAALLRHRMESIDHSDHLITIESPIEYLHTEYARPYSEVTQWEVPRMLESFAYAVETSLRCDPDLVLVGEMRDRATMKAGLEVSLTGHGCFSTMHTTSAVQTVTRFLQAFDKEEVGAVQYDLVDSLHMIVSQLLRVGPDGRRVALRERLEFDGQIKEQLRSAKNLTHELRKVMEAHGRLMVDEARDLFKEGRLGKAELDRIEFMDAKERSEVL</sequence>
<evidence type="ECO:0000259" key="2">
    <source>
        <dbReference type="PROSITE" id="PS00662"/>
    </source>
</evidence>
<name>A0ABD4XWC0_STUST</name>
<comment type="caution">
    <text evidence="3">The sequence shown here is derived from an EMBL/GenBank/DDBJ whole genome shotgun (WGS) entry which is preliminary data.</text>
</comment>
<dbReference type="InterPro" id="IPR001482">
    <property type="entry name" value="T2SS/T4SS_dom"/>
</dbReference>
<dbReference type="Gene3D" id="3.30.450.90">
    <property type="match status" value="1"/>
</dbReference>
<dbReference type="PANTHER" id="PTHR30486">
    <property type="entry name" value="TWITCHING MOTILITY PROTEIN PILT"/>
    <property type="match status" value="1"/>
</dbReference>
<dbReference type="Proteomes" id="UP001161139">
    <property type="component" value="Unassembled WGS sequence"/>
</dbReference>
<evidence type="ECO:0000313" key="3">
    <source>
        <dbReference type="EMBL" id="MDH0686983.1"/>
    </source>
</evidence>
<dbReference type="PROSITE" id="PS00662">
    <property type="entry name" value="T2SP_E"/>
    <property type="match status" value="1"/>
</dbReference>
<dbReference type="InterPro" id="IPR027417">
    <property type="entry name" value="P-loop_NTPase"/>
</dbReference>
<accession>A0ABD4XWC0</accession>
<dbReference type="EMBL" id="JAOCDG010000003">
    <property type="protein sequence ID" value="MDH0686983.1"/>
    <property type="molecule type" value="Genomic_DNA"/>
</dbReference>
<evidence type="ECO:0000256" key="1">
    <source>
        <dbReference type="ARBA" id="ARBA00006611"/>
    </source>
</evidence>
<dbReference type="Pfam" id="PF00437">
    <property type="entry name" value="T2SSE"/>
    <property type="match status" value="1"/>
</dbReference>
<comment type="similarity">
    <text evidence="1">Belongs to the GSP E family.</text>
</comment>
<dbReference type="AlphaFoldDB" id="A0ABD4XWC0"/>